<sequence>MAETPILTDRNALIRHRDRARRLPGHDAAMFLHRLAMTDIQERLSEVNRTFTAPAVVSGFPDLWQDLRPDAVLVPDEDVLALEPGAHDLVVHAMALHWANDPLGQLVQCRRALRPDGLMLAVLPGGRSLHQLRTALAEAEARVTGGLSPRVLPMAEIRDLGGLMQRAGFALPVADSWQQTVEYRSFPALLADLRAAGETNALAARLRRPTGRDVLATAGAIYAESFGTPEGRLPATAELVFLTGWAPHDSQQQPLRPGSAKVRLADALGVPESPLPEDG</sequence>
<comment type="caution">
    <text evidence="4">The sequence shown here is derived from an EMBL/GenBank/DDBJ whole genome shotgun (WGS) entry which is preliminary data.</text>
</comment>
<dbReference type="Pfam" id="PF08241">
    <property type="entry name" value="Methyltransf_11"/>
    <property type="match status" value="1"/>
</dbReference>
<name>A0ABX0G414_9RHOB</name>
<dbReference type="PANTHER" id="PTHR13090:SF1">
    <property type="entry name" value="ARGININE-HYDROXYLASE NDUFAF5, MITOCHONDRIAL"/>
    <property type="match status" value="1"/>
</dbReference>
<feature type="domain" description="Methyltransferase type 11" evidence="3">
    <location>
        <begin position="77"/>
        <end position="120"/>
    </location>
</feature>
<keyword evidence="5" id="KW-1185">Reference proteome</keyword>
<protein>
    <submittedName>
        <fullName evidence="4">SAM-dependent methyltransferase</fullName>
    </submittedName>
</protein>
<dbReference type="EMBL" id="JAANHS010000002">
    <property type="protein sequence ID" value="NHB75970.1"/>
    <property type="molecule type" value="Genomic_DNA"/>
</dbReference>
<evidence type="ECO:0000313" key="5">
    <source>
        <dbReference type="Proteomes" id="UP001515660"/>
    </source>
</evidence>
<proteinExistence type="predicted"/>
<dbReference type="InterPro" id="IPR050602">
    <property type="entry name" value="Malonyl-ACP_OMT"/>
</dbReference>
<gene>
    <name evidence="4" type="ORF">G8O29_04330</name>
</gene>
<keyword evidence="2" id="KW-0808">Transferase</keyword>
<keyword evidence="1 4" id="KW-0489">Methyltransferase</keyword>
<evidence type="ECO:0000256" key="1">
    <source>
        <dbReference type="ARBA" id="ARBA00022603"/>
    </source>
</evidence>
<dbReference type="InterPro" id="IPR013216">
    <property type="entry name" value="Methyltransf_11"/>
</dbReference>
<dbReference type="GO" id="GO:0003677">
    <property type="term" value="F:DNA binding"/>
    <property type="evidence" value="ECO:0007669"/>
    <property type="project" value="UniProtKB-KW"/>
</dbReference>
<dbReference type="GO" id="GO:0008168">
    <property type="term" value="F:methyltransferase activity"/>
    <property type="evidence" value="ECO:0007669"/>
    <property type="project" value="UniProtKB-KW"/>
</dbReference>
<accession>A0ABX0G414</accession>
<evidence type="ECO:0000256" key="2">
    <source>
        <dbReference type="ARBA" id="ARBA00022679"/>
    </source>
</evidence>
<keyword evidence="4" id="KW-0238">DNA-binding</keyword>
<dbReference type="PANTHER" id="PTHR13090">
    <property type="entry name" value="ARGININE-HYDROXYLASE NDUFAF5, MITOCHONDRIAL"/>
    <property type="match status" value="1"/>
</dbReference>
<dbReference type="Proteomes" id="UP001515660">
    <property type="component" value="Unassembled WGS sequence"/>
</dbReference>
<evidence type="ECO:0000313" key="4">
    <source>
        <dbReference type="EMBL" id="NHB75970.1"/>
    </source>
</evidence>
<dbReference type="RefSeq" id="WP_166401983.1">
    <property type="nucleotide sequence ID" value="NZ_JAANHS010000002.1"/>
</dbReference>
<organism evidence="4 5">
    <name type="scientific">Rhodobacter calidifons</name>
    <dbReference type="NCBI Taxonomy" id="2715277"/>
    <lineage>
        <taxon>Bacteria</taxon>
        <taxon>Pseudomonadati</taxon>
        <taxon>Pseudomonadota</taxon>
        <taxon>Alphaproteobacteria</taxon>
        <taxon>Rhodobacterales</taxon>
        <taxon>Rhodobacter group</taxon>
        <taxon>Rhodobacter</taxon>
    </lineage>
</organism>
<reference evidence="4 5" key="1">
    <citation type="journal article" date="2022" name="Microorganisms">
        <title>Genome Sequence and Characterization of a Xanthorhodopsin-Containing, Aerobic Anoxygenic Phototrophic Rhodobacter Species, Isolated from Mesophilic Conditions at Yellowstone National Park.</title>
        <authorList>
            <person name="Kyndt J.A."/>
            <person name="Robertson S."/>
            <person name="Shoffstall I.B."/>
            <person name="Ramaley R.F."/>
            <person name="Meyer T.E."/>
        </authorList>
    </citation>
    <scope>NUCLEOTIDE SEQUENCE [LARGE SCALE GENOMIC DNA]</scope>
    <source>
        <strain evidence="4 5">M37P</strain>
    </source>
</reference>
<dbReference type="Gene3D" id="3.40.50.150">
    <property type="entry name" value="Vaccinia Virus protein VP39"/>
    <property type="match status" value="1"/>
</dbReference>
<dbReference type="GO" id="GO:0032259">
    <property type="term" value="P:methylation"/>
    <property type="evidence" value="ECO:0007669"/>
    <property type="project" value="UniProtKB-KW"/>
</dbReference>
<dbReference type="SUPFAM" id="SSF53335">
    <property type="entry name" value="S-adenosyl-L-methionine-dependent methyltransferases"/>
    <property type="match status" value="1"/>
</dbReference>
<evidence type="ECO:0000259" key="3">
    <source>
        <dbReference type="Pfam" id="PF08241"/>
    </source>
</evidence>
<dbReference type="InterPro" id="IPR029063">
    <property type="entry name" value="SAM-dependent_MTases_sf"/>
</dbReference>